<dbReference type="EMBL" id="JRKL02002060">
    <property type="protein sequence ID" value="KAF3960666.1"/>
    <property type="molecule type" value="Genomic_DNA"/>
</dbReference>
<dbReference type="AlphaFoldDB" id="A0A8J4QVT9"/>
<sequence>MGDLEKQERVVVVGVGVEKKEEAEEERERFLEGMAVLDFDMLCSTVALRTQQGKWRSYENVSEEEEEEEGGGEGGGVFRMWEGQVLDCFEDRRIALESACCPCYRFGKNMRRAGFGSCFLQGMVYLIFTVGALFNWIAFIVTKHHSFLYLAVAFTISIGAYLGFFRTQIKKKFNIRGNDSSLDDCIYHLICPCCTLCQESRTLEMNNVNDGTWHGRGDTICIGGFGEGSKALFDLQPPQNVVSTKSPQPCSMQKEVRCTDLRLKPFPIWNVDTLQKM</sequence>
<accession>A0A8J4QVT9</accession>
<gene>
    <name evidence="2" type="ORF">CMV_014640</name>
</gene>
<dbReference type="Proteomes" id="UP000737018">
    <property type="component" value="Unassembled WGS sequence"/>
</dbReference>
<evidence type="ECO:0000256" key="1">
    <source>
        <dbReference type="SAM" id="Phobius"/>
    </source>
</evidence>
<comment type="caution">
    <text evidence="2">The sequence shown here is derived from an EMBL/GenBank/DDBJ whole genome shotgun (WGS) entry which is preliminary data.</text>
</comment>
<keyword evidence="1" id="KW-1133">Transmembrane helix</keyword>
<name>A0A8J4QVT9_9ROSI</name>
<dbReference type="NCBIfam" id="TIGR01571">
    <property type="entry name" value="A_thal_Cys_rich"/>
    <property type="match status" value="1"/>
</dbReference>
<evidence type="ECO:0000313" key="2">
    <source>
        <dbReference type="EMBL" id="KAF3960666.1"/>
    </source>
</evidence>
<keyword evidence="1" id="KW-0812">Transmembrane</keyword>
<feature type="transmembrane region" description="Helical" evidence="1">
    <location>
        <begin position="147"/>
        <end position="165"/>
    </location>
</feature>
<feature type="transmembrane region" description="Helical" evidence="1">
    <location>
        <begin position="118"/>
        <end position="141"/>
    </location>
</feature>
<keyword evidence="3" id="KW-1185">Reference proteome</keyword>
<reference evidence="2" key="1">
    <citation type="submission" date="2020-03" db="EMBL/GenBank/DDBJ databases">
        <title>Castanea mollissima Vanexum genome sequencing.</title>
        <authorList>
            <person name="Staton M."/>
        </authorList>
    </citation>
    <scope>NUCLEOTIDE SEQUENCE</scope>
    <source>
        <tissue evidence="2">Leaf</tissue>
    </source>
</reference>
<dbReference type="Pfam" id="PF04749">
    <property type="entry name" value="PLAC8"/>
    <property type="match status" value="1"/>
</dbReference>
<dbReference type="OrthoDB" id="1045822at2759"/>
<keyword evidence="1" id="KW-0472">Membrane</keyword>
<organism evidence="2 3">
    <name type="scientific">Castanea mollissima</name>
    <name type="common">Chinese chestnut</name>
    <dbReference type="NCBI Taxonomy" id="60419"/>
    <lineage>
        <taxon>Eukaryota</taxon>
        <taxon>Viridiplantae</taxon>
        <taxon>Streptophyta</taxon>
        <taxon>Embryophyta</taxon>
        <taxon>Tracheophyta</taxon>
        <taxon>Spermatophyta</taxon>
        <taxon>Magnoliopsida</taxon>
        <taxon>eudicotyledons</taxon>
        <taxon>Gunneridae</taxon>
        <taxon>Pentapetalae</taxon>
        <taxon>rosids</taxon>
        <taxon>fabids</taxon>
        <taxon>Fagales</taxon>
        <taxon>Fagaceae</taxon>
        <taxon>Castanea</taxon>
    </lineage>
</organism>
<proteinExistence type="predicted"/>
<dbReference type="PANTHER" id="PTHR15907">
    <property type="entry name" value="DUF614 FAMILY PROTEIN-RELATED"/>
    <property type="match status" value="1"/>
</dbReference>
<evidence type="ECO:0000313" key="3">
    <source>
        <dbReference type="Proteomes" id="UP000737018"/>
    </source>
</evidence>
<protein>
    <submittedName>
        <fullName evidence="2">Uncharacterized protein</fullName>
    </submittedName>
</protein>
<dbReference type="InterPro" id="IPR006461">
    <property type="entry name" value="PLAC_motif_containing"/>
</dbReference>